<name>A0A381XVU7_9ZZZZ</name>
<sequence length="283" mass="33005">MKVYICTDDEQMVGATVAKFLISQKSNIKEEEIEIINEKNFNQLDRIKGKKYLRNKKWTEFQSDDMQRFTLLRYAIPELMGYKGEALVIDPDIFLVRDKLDELMPMLKDNALICRAGIQKGSFATSLMLLNSHKLQSWNLERIIDDLISGRVDYSNLINLRNCDLAIGSLPKSWNDFDNLDRDTIFLHTTQKVTQPWRKDLPMNSYIPPLFGFLKRDFIYALLNKPLNIGVEHPNPKISKFFFKSLSACISNEHITIEDLKMYKKKGYVRSDILKKIDENLLI</sequence>
<dbReference type="SUPFAM" id="SSF53448">
    <property type="entry name" value="Nucleotide-diphospho-sugar transferases"/>
    <property type="match status" value="1"/>
</dbReference>
<dbReference type="EMBL" id="UINC01016552">
    <property type="protein sequence ID" value="SVA68835.1"/>
    <property type="molecule type" value="Genomic_DNA"/>
</dbReference>
<gene>
    <name evidence="1" type="ORF">METZ01_LOCUS121689</name>
</gene>
<evidence type="ECO:0000313" key="1">
    <source>
        <dbReference type="EMBL" id="SVA68835.1"/>
    </source>
</evidence>
<reference evidence="1" key="1">
    <citation type="submission" date="2018-05" db="EMBL/GenBank/DDBJ databases">
        <authorList>
            <person name="Lanie J.A."/>
            <person name="Ng W.-L."/>
            <person name="Kazmierczak K.M."/>
            <person name="Andrzejewski T.M."/>
            <person name="Davidsen T.M."/>
            <person name="Wayne K.J."/>
            <person name="Tettelin H."/>
            <person name="Glass J.I."/>
            <person name="Rusch D."/>
            <person name="Podicherti R."/>
            <person name="Tsui H.-C.T."/>
            <person name="Winkler M.E."/>
        </authorList>
    </citation>
    <scope>NUCLEOTIDE SEQUENCE</scope>
</reference>
<proteinExistence type="predicted"/>
<accession>A0A381XVU7</accession>
<evidence type="ECO:0008006" key="2">
    <source>
        <dbReference type="Google" id="ProtNLM"/>
    </source>
</evidence>
<organism evidence="1">
    <name type="scientific">marine metagenome</name>
    <dbReference type="NCBI Taxonomy" id="408172"/>
    <lineage>
        <taxon>unclassified sequences</taxon>
        <taxon>metagenomes</taxon>
        <taxon>ecological metagenomes</taxon>
    </lineage>
</organism>
<dbReference type="AlphaFoldDB" id="A0A381XVU7"/>
<dbReference type="InterPro" id="IPR029044">
    <property type="entry name" value="Nucleotide-diphossugar_trans"/>
</dbReference>
<protein>
    <recommendedName>
        <fullName evidence="2">Nucleotide-diphospho-sugar transferase domain-containing protein</fullName>
    </recommendedName>
</protein>